<name>A0A8X6QUD0_NEPPI</name>
<dbReference type="Proteomes" id="UP000887013">
    <property type="component" value="Unassembled WGS sequence"/>
</dbReference>
<feature type="chain" id="PRO_5036445921" evidence="1">
    <location>
        <begin position="29"/>
        <end position="90"/>
    </location>
</feature>
<comment type="caution">
    <text evidence="2">The sequence shown here is derived from an EMBL/GenBank/DDBJ whole genome shotgun (WGS) entry which is preliminary data.</text>
</comment>
<organism evidence="2 3">
    <name type="scientific">Nephila pilipes</name>
    <name type="common">Giant wood spider</name>
    <name type="synonym">Nephila maculata</name>
    <dbReference type="NCBI Taxonomy" id="299642"/>
    <lineage>
        <taxon>Eukaryota</taxon>
        <taxon>Metazoa</taxon>
        <taxon>Ecdysozoa</taxon>
        <taxon>Arthropoda</taxon>
        <taxon>Chelicerata</taxon>
        <taxon>Arachnida</taxon>
        <taxon>Araneae</taxon>
        <taxon>Araneomorphae</taxon>
        <taxon>Entelegynae</taxon>
        <taxon>Araneoidea</taxon>
        <taxon>Nephilidae</taxon>
        <taxon>Nephila</taxon>
    </lineage>
</organism>
<keyword evidence="3" id="KW-1185">Reference proteome</keyword>
<evidence type="ECO:0000256" key="1">
    <source>
        <dbReference type="SAM" id="SignalP"/>
    </source>
</evidence>
<dbReference type="EMBL" id="BMAW01132855">
    <property type="protein sequence ID" value="GFU45761.1"/>
    <property type="molecule type" value="Genomic_DNA"/>
</dbReference>
<evidence type="ECO:0000313" key="2">
    <source>
        <dbReference type="EMBL" id="GFU45761.1"/>
    </source>
</evidence>
<sequence length="90" mass="10209">MHIFSEFTKSCLNGLLICLKLIILNVLCLTICDEGQENETAVEPLLLMDSSEMINLFLAFRFGGIRVNKCSYRPTLLDTLDRLRSASIRL</sequence>
<feature type="signal peptide" evidence="1">
    <location>
        <begin position="1"/>
        <end position="28"/>
    </location>
</feature>
<proteinExistence type="predicted"/>
<protein>
    <submittedName>
        <fullName evidence="2">Uncharacterized protein</fullName>
    </submittedName>
</protein>
<evidence type="ECO:0000313" key="3">
    <source>
        <dbReference type="Proteomes" id="UP000887013"/>
    </source>
</evidence>
<reference evidence="2" key="1">
    <citation type="submission" date="2020-08" db="EMBL/GenBank/DDBJ databases">
        <title>Multicomponent nature underlies the extraordinary mechanical properties of spider dragline silk.</title>
        <authorList>
            <person name="Kono N."/>
            <person name="Nakamura H."/>
            <person name="Mori M."/>
            <person name="Yoshida Y."/>
            <person name="Ohtoshi R."/>
            <person name="Malay A.D."/>
            <person name="Moran D.A.P."/>
            <person name="Tomita M."/>
            <person name="Numata K."/>
            <person name="Arakawa K."/>
        </authorList>
    </citation>
    <scope>NUCLEOTIDE SEQUENCE</scope>
</reference>
<gene>
    <name evidence="2" type="ORF">NPIL_184581</name>
</gene>
<accession>A0A8X6QUD0</accession>
<dbReference type="AlphaFoldDB" id="A0A8X6QUD0"/>
<keyword evidence="1" id="KW-0732">Signal</keyword>